<sequence>MFTKNVRRVALIGTGFVGMSFAYSLMNQGGADELVLIDLDVRKTEGEAMDLNHGVAFAPSNMKVWAGTYADCQYADIVVITAGAAQAPGETRLDLTAKNTKIMKSIVEQIMANGFNGIMVVASNPVDILSYVAWKASGLDKSRVIGTGTSLDTARLRYMIGQYIDIDSRNIHAYMMAEHGDSSFVPWTNVYVGSKPLLQMIDESEQLHMEDLQGIYESVRDAAYEIIERKKATYYGIGMALTRIVKAIFNDENSILTLSTYLDGEYGHSDVYIGVPAVINRLGIREIITLDLNEVDQAKFDKSANTLKETMNDAVHPYL</sequence>
<feature type="binding site" evidence="7">
    <location>
        <begin position="152"/>
        <end position="155"/>
    </location>
    <ligand>
        <name>substrate</name>
    </ligand>
</feature>
<name>A0A5R8QER5_9FIRM</name>
<evidence type="ECO:0000256" key="3">
    <source>
        <dbReference type="ARBA" id="ARBA00012967"/>
    </source>
</evidence>
<protein>
    <recommendedName>
        <fullName evidence="3 7">L-lactate dehydrogenase</fullName>
        <shortName evidence="7">L-LDH</shortName>
        <ecNumber evidence="3 7">1.1.1.27</ecNumber>
    </recommendedName>
</protein>
<dbReference type="SUPFAM" id="SSF51735">
    <property type="entry name" value="NAD(P)-binding Rossmann-fold domains"/>
    <property type="match status" value="1"/>
</dbReference>
<feature type="binding site" evidence="9">
    <location>
        <position position="99"/>
    </location>
    <ligand>
        <name>NAD(+)</name>
        <dbReference type="ChEBI" id="CHEBI:57540"/>
    </ligand>
</feature>
<feature type="binding site" evidence="7">
    <location>
        <position position="157"/>
    </location>
    <ligand>
        <name>beta-D-fructose 1,6-bisphosphate</name>
        <dbReference type="ChEBI" id="CHEBI:32966"/>
        <note>allosteric activator</note>
    </ligand>
</feature>
<dbReference type="NCBIfam" id="TIGR01771">
    <property type="entry name" value="L-LDH-NAD"/>
    <property type="match status" value="1"/>
</dbReference>
<dbReference type="RefSeq" id="WP_138190157.1">
    <property type="nucleotide sequence ID" value="NZ_VBWP01000002.1"/>
</dbReference>
<keyword evidence="7" id="KW-0021">Allosteric enzyme</keyword>
<dbReference type="Pfam" id="PF00056">
    <property type="entry name" value="Ldh_1_N"/>
    <property type="match status" value="1"/>
</dbReference>
<dbReference type="InterPro" id="IPR001236">
    <property type="entry name" value="Lactate/malate_DH_N"/>
</dbReference>
<evidence type="ECO:0000256" key="7">
    <source>
        <dbReference type="HAMAP-Rule" id="MF_00488"/>
    </source>
</evidence>
<dbReference type="InterPro" id="IPR011304">
    <property type="entry name" value="L-lactate_DH"/>
</dbReference>
<proteinExistence type="inferred from homology"/>
<feature type="binding site" evidence="7">
    <location>
        <begin position="124"/>
        <end position="127"/>
    </location>
    <ligand>
        <name>substrate</name>
    </ligand>
</feature>
<comment type="subunit">
    <text evidence="7">Homotetramer.</text>
</comment>
<feature type="binding site" evidence="7">
    <location>
        <position position="105"/>
    </location>
    <ligand>
        <name>NAD(+)</name>
        <dbReference type="ChEBI" id="CHEBI:57540"/>
    </ligand>
</feature>
<evidence type="ECO:0000256" key="2">
    <source>
        <dbReference type="ARBA" id="ARBA00006054"/>
    </source>
</evidence>
<evidence type="ECO:0000259" key="10">
    <source>
        <dbReference type="Pfam" id="PF00056"/>
    </source>
</evidence>
<organism evidence="12 13">
    <name type="scientific">Culicoidibacter larvae</name>
    <dbReference type="NCBI Taxonomy" id="2579976"/>
    <lineage>
        <taxon>Bacteria</taxon>
        <taxon>Bacillati</taxon>
        <taxon>Bacillota</taxon>
        <taxon>Culicoidibacteria</taxon>
        <taxon>Culicoidibacterales</taxon>
        <taxon>Culicoidibacteraceae</taxon>
        <taxon>Culicoidibacter</taxon>
    </lineage>
</organism>
<dbReference type="FunCoup" id="A0A5R8QER5">
    <property type="interactions" value="156"/>
</dbReference>
<dbReference type="NCBIfam" id="NF000824">
    <property type="entry name" value="PRK00066.1"/>
    <property type="match status" value="1"/>
</dbReference>
<dbReference type="SUPFAM" id="SSF56327">
    <property type="entry name" value="LDH C-terminal domain-like"/>
    <property type="match status" value="1"/>
</dbReference>
<comment type="activity regulation">
    <text evidence="7">Allosterically activated by fructose 1,6-bisphosphate (FBP).</text>
</comment>
<dbReference type="InterPro" id="IPR036291">
    <property type="entry name" value="NAD(P)-bd_dom_sf"/>
</dbReference>
<evidence type="ECO:0000256" key="1">
    <source>
        <dbReference type="ARBA" id="ARBA00004843"/>
    </source>
</evidence>
<feature type="binding site" evidence="7">
    <location>
        <position position="172"/>
    </location>
    <ligand>
        <name>beta-D-fructose 1,6-bisphosphate</name>
        <dbReference type="ChEBI" id="CHEBI:32966"/>
        <note>allosteric activator</note>
    </ligand>
</feature>
<evidence type="ECO:0000256" key="9">
    <source>
        <dbReference type="PIRSR" id="PIRSR000102-3"/>
    </source>
</evidence>
<dbReference type="CDD" id="cd05291">
    <property type="entry name" value="HicDH_like"/>
    <property type="match status" value="1"/>
</dbReference>
<dbReference type="Gene3D" id="3.90.110.10">
    <property type="entry name" value="Lactate dehydrogenase/glycoside hydrolase, family 4, C-terminal"/>
    <property type="match status" value="1"/>
</dbReference>
<dbReference type="EC" id="1.1.1.27" evidence="3 7"/>
<evidence type="ECO:0000259" key="11">
    <source>
        <dbReference type="Pfam" id="PF02866"/>
    </source>
</evidence>
<feature type="binding site" evidence="7">
    <location>
        <position position="43"/>
    </location>
    <ligand>
        <name>NAD(+)</name>
        <dbReference type="ChEBI" id="CHEBI:57540"/>
    </ligand>
</feature>
<dbReference type="GO" id="GO:0006096">
    <property type="term" value="P:glycolytic process"/>
    <property type="evidence" value="ECO:0007669"/>
    <property type="project" value="UniProtKB-UniRule"/>
</dbReference>
<evidence type="ECO:0000256" key="8">
    <source>
        <dbReference type="PIRSR" id="PIRSR000102-1"/>
    </source>
</evidence>
<dbReference type="PIRSF" id="PIRSF000102">
    <property type="entry name" value="Lac_mal_DH"/>
    <property type="match status" value="1"/>
</dbReference>
<feature type="modified residue" description="Phosphotyrosine" evidence="7">
    <location>
        <position position="224"/>
    </location>
</feature>
<comment type="pathway">
    <text evidence="1 7">Fermentation; pyruvate fermentation to lactate; (S)-lactate from pyruvate: step 1/1.</text>
</comment>
<gene>
    <name evidence="7" type="primary">ldh</name>
    <name evidence="12" type="ORF">FEZ08_02580</name>
</gene>
<comment type="caution">
    <text evidence="12">The sequence shown here is derived from an EMBL/GenBank/DDBJ whole genome shotgun (WGS) entry which is preliminary data.</text>
</comment>
<feature type="binding site" evidence="7">
    <location>
        <position position="69"/>
    </location>
    <ligand>
        <name>NAD(+)</name>
        <dbReference type="ChEBI" id="CHEBI:57540"/>
    </ligand>
</feature>
<comment type="catalytic activity">
    <reaction evidence="6 7">
        <text>(S)-lactate + NAD(+) = pyruvate + NADH + H(+)</text>
        <dbReference type="Rhea" id="RHEA:23444"/>
        <dbReference type="ChEBI" id="CHEBI:15361"/>
        <dbReference type="ChEBI" id="CHEBI:15378"/>
        <dbReference type="ChEBI" id="CHEBI:16651"/>
        <dbReference type="ChEBI" id="CHEBI:57540"/>
        <dbReference type="ChEBI" id="CHEBI:57945"/>
        <dbReference type="EC" id="1.1.1.27"/>
    </reaction>
</comment>
<reference evidence="12 13" key="1">
    <citation type="submission" date="2019-05" db="EMBL/GenBank/DDBJ databases">
        <title>Culicoidintestinum kansasii gen. nov., sp. nov. from the gastrointestinal tract of the biting midge, Culicoides sonorensis.</title>
        <authorList>
            <person name="Neupane S."/>
            <person name="Ghosh A."/>
            <person name="Gunther S."/>
            <person name="Martin K."/>
            <person name="Zurek L."/>
        </authorList>
    </citation>
    <scope>NUCLEOTIDE SEQUENCE [LARGE SCALE GENOMIC DNA]</scope>
    <source>
        <strain evidence="12 13">CS-1</strain>
    </source>
</reference>
<dbReference type="FunFam" id="3.40.50.720:FF:000018">
    <property type="entry name" value="Malate dehydrogenase"/>
    <property type="match status" value="1"/>
</dbReference>
<feature type="binding site" evidence="7">
    <location>
        <position position="147"/>
    </location>
    <ligand>
        <name>NAD(+)</name>
        <dbReference type="ChEBI" id="CHEBI:57540"/>
    </ligand>
</feature>
<keyword evidence="13" id="KW-1185">Reference proteome</keyword>
<dbReference type="InterPro" id="IPR022383">
    <property type="entry name" value="Lactate/malate_DH_C"/>
</dbReference>
<dbReference type="Pfam" id="PF02866">
    <property type="entry name" value="Ldh_1_C"/>
    <property type="match status" value="1"/>
</dbReference>
<evidence type="ECO:0000313" key="12">
    <source>
        <dbReference type="EMBL" id="TLG76519.1"/>
    </source>
</evidence>
<dbReference type="PANTHER" id="PTHR43128:SF16">
    <property type="entry name" value="L-LACTATE DEHYDROGENASE"/>
    <property type="match status" value="1"/>
</dbReference>
<dbReference type="AlphaFoldDB" id="A0A5R8QER5"/>
<dbReference type="EMBL" id="VBWP01000002">
    <property type="protein sequence ID" value="TLG76519.1"/>
    <property type="molecule type" value="Genomic_DNA"/>
</dbReference>
<dbReference type="OrthoDB" id="9802969at2"/>
<feature type="binding site" evidence="7">
    <location>
        <begin position="83"/>
        <end position="84"/>
    </location>
    <ligand>
        <name>NAD(+)</name>
        <dbReference type="ChEBI" id="CHEBI:57540"/>
    </ligand>
</feature>
<feature type="binding site" evidence="9">
    <location>
        <begin position="13"/>
        <end position="18"/>
    </location>
    <ligand>
        <name>NAD(+)</name>
        <dbReference type="ChEBI" id="CHEBI:57540"/>
    </ligand>
</feature>
<feature type="binding site" evidence="7 9">
    <location>
        <position position="38"/>
    </location>
    <ligand>
        <name>NAD(+)</name>
        <dbReference type="ChEBI" id="CHEBI:57540"/>
    </ligand>
</feature>
<evidence type="ECO:0000256" key="4">
    <source>
        <dbReference type="ARBA" id="ARBA00023002"/>
    </source>
</evidence>
<dbReference type="GO" id="GO:0004459">
    <property type="term" value="F:L-lactate dehydrogenase (NAD+) activity"/>
    <property type="evidence" value="ECO:0007669"/>
    <property type="project" value="UniProtKB-UniRule"/>
</dbReference>
<dbReference type="UniPathway" id="UPA00554">
    <property type="reaction ID" value="UER00611"/>
</dbReference>
<dbReference type="HAMAP" id="MF_00488">
    <property type="entry name" value="Lactate_dehydrog"/>
    <property type="match status" value="1"/>
</dbReference>
<keyword evidence="5 7" id="KW-0520">NAD</keyword>
<feature type="binding site" evidence="7">
    <location>
        <begin position="122"/>
        <end position="124"/>
    </location>
    <ligand>
        <name>NAD(+)</name>
        <dbReference type="ChEBI" id="CHEBI:57540"/>
    </ligand>
</feature>
<accession>A0A5R8QER5</accession>
<dbReference type="Proteomes" id="UP000306912">
    <property type="component" value="Unassembled WGS sequence"/>
</dbReference>
<dbReference type="InterPro" id="IPR015955">
    <property type="entry name" value="Lactate_DH/Glyco_Ohase_4_C"/>
</dbReference>
<keyword evidence="7" id="KW-0597">Phosphoprotein</keyword>
<dbReference type="InParanoid" id="A0A5R8QER5"/>
<evidence type="ECO:0000256" key="5">
    <source>
        <dbReference type="ARBA" id="ARBA00023027"/>
    </source>
</evidence>
<dbReference type="PRINTS" id="PR00086">
    <property type="entry name" value="LLDHDRGNASE"/>
</dbReference>
<feature type="binding site" evidence="7">
    <location>
        <position position="92"/>
    </location>
    <ligand>
        <name>substrate</name>
    </ligand>
</feature>
<dbReference type="GO" id="GO:0006089">
    <property type="term" value="P:lactate metabolic process"/>
    <property type="evidence" value="ECO:0007669"/>
    <property type="project" value="TreeGrafter"/>
</dbReference>
<feature type="binding site" evidence="7">
    <location>
        <position position="17"/>
    </location>
    <ligand>
        <name>NAD(+)</name>
        <dbReference type="ChEBI" id="CHEBI:57540"/>
    </ligand>
</feature>
<feature type="domain" description="Lactate/malate dehydrogenase N-terminal" evidence="10">
    <location>
        <begin position="8"/>
        <end position="146"/>
    </location>
</feature>
<evidence type="ECO:0000313" key="13">
    <source>
        <dbReference type="Proteomes" id="UP000306912"/>
    </source>
</evidence>
<dbReference type="Gene3D" id="3.40.50.720">
    <property type="entry name" value="NAD(P)-binding Rossmann-like Domain"/>
    <property type="match status" value="1"/>
</dbReference>
<feature type="binding site" evidence="7">
    <location>
        <position position="233"/>
    </location>
    <ligand>
        <name>substrate</name>
    </ligand>
</feature>
<feature type="domain" description="Lactate/malate dehydrogenase C-terminal" evidence="11">
    <location>
        <begin position="149"/>
        <end position="315"/>
    </location>
</feature>
<comment type="subcellular location">
    <subcellularLocation>
        <location evidence="7">Cytoplasm</location>
    </subcellularLocation>
</comment>
<comment type="function">
    <text evidence="7">Catalyzes the conversion of lactate to pyruvate.</text>
</comment>
<dbReference type="InterPro" id="IPR001557">
    <property type="entry name" value="L-lactate/malate_DH"/>
</dbReference>
<evidence type="ECO:0000256" key="6">
    <source>
        <dbReference type="ARBA" id="ARBA00049258"/>
    </source>
</evidence>
<keyword evidence="7" id="KW-0963">Cytoplasm</keyword>
<feature type="binding site" evidence="7">
    <location>
        <position position="86"/>
    </location>
    <ligand>
        <name>substrate</name>
    </ligand>
</feature>
<dbReference type="PANTHER" id="PTHR43128">
    <property type="entry name" value="L-2-HYDROXYCARBOXYLATE DEHYDROGENASE (NAD(P)(+))"/>
    <property type="match status" value="1"/>
</dbReference>
<dbReference type="GO" id="GO:0005737">
    <property type="term" value="C:cytoplasm"/>
    <property type="evidence" value="ECO:0007669"/>
    <property type="project" value="UniProtKB-SubCell"/>
</dbReference>
<feature type="active site" description="Proton acceptor" evidence="7 8">
    <location>
        <position position="179"/>
    </location>
</feature>
<comment type="similarity">
    <text evidence="2 7">Belongs to the LDH/MDH superfamily. LDH family.</text>
</comment>
<keyword evidence="4 7" id="KW-0560">Oxidoreductase</keyword>